<organism evidence="4 5">
    <name type="scientific">Elysia crispata</name>
    <name type="common">lettuce slug</name>
    <dbReference type="NCBI Taxonomy" id="231223"/>
    <lineage>
        <taxon>Eukaryota</taxon>
        <taxon>Metazoa</taxon>
        <taxon>Spiralia</taxon>
        <taxon>Lophotrochozoa</taxon>
        <taxon>Mollusca</taxon>
        <taxon>Gastropoda</taxon>
        <taxon>Heterobranchia</taxon>
        <taxon>Euthyneura</taxon>
        <taxon>Panpulmonata</taxon>
        <taxon>Sacoglossa</taxon>
        <taxon>Placobranchoidea</taxon>
        <taxon>Plakobranchidae</taxon>
        <taxon>Elysia</taxon>
    </lineage>
</organism>
<evidence type="ECO:0000259" key="3">
    <source>
        <dbReference type="SMART" id="SM01360"/>
    </source>
</evidence>
<feature type="signal peptide" evidence="1">
    <location>
        <begin position="1"/>
        <end position="23"/>
    </location>
</feature>
<evidence type="ECO:0000259" key="2">
    <source>
        <dbReference type="SMART" id="SM01359"/>
    </source>
</evidence>
<evidence type="ECO:0000313" key="4">
    <source>
        <dbReference type="EMBL" id="KAK3720956.1"/>
    </source>
</evidence>
<name>A0AAE0XX42_9GAST</name>
<dbReference type="PANTHER" id="PTHR11412:SF166">
    <property type="entry name" value="NTR DOMAIN-CONTAINING PROTEIN"/>
    <property type="match status" value="1"/>
</dbReference>
<dbReference type="Gene3D" id="2.60.40.1930">
    <property type="match status" value="3"/>
</dbReference>
<feature type="chain" id="PRO_5042184279" description="Alpha-2-macroglobulin bait region domain-containing protein" evidence="1">
    <location>
        <begin position="24"/>
        <end position="980"/>
    </location>
</feature>
<dbReference type="Pfam" id="PF01835">
    <property type="entry name" value="MG2"/>
    <property type="match status" value="1"/>
</dbReference>
<dbReference type="InterPro" id="IPR002890">
    <property type="entry name" value="MG2"/>
</dbReference>
<feature type="domain" description="Alpha-2-macroglobulin" evidence="3">
    <location>
        <begin position="689"/>
        <end position="779"/>
    </location>
</feature>
<evidence type="ECO:0008006" key="6">
    <source>
        <dbReference type="Google" id="ProtNLM"/>
    </source>
</evidence>
<dbReference type="SMART" id="SM01360">
    <property type="entry name" value="A2M"/>
    <property type="match status" value="1"/>
</dbReference>
<dbReference type="Pfam" id="PF07703">
    <property type="entry name" value="A2M_BRD"/>
    <property type="match status" value="1"/>
</dbReference>
<dbReference type="InterPro" id="IPR040839">
    <property type="entry name" value="MG4"/>
</dbReference>
<sequence length="980" mass="111114">MARWRVLILTAVCLHHSINIGYCTKFLVTLPKQLHYDSEVLATVTAVNVPPQGDVVTLTYRGAKNHSRVLNKTELEFKKDGVQTWSVVFPWERIQNQEENGVNFEIGDVFTILVFAPDPGYIFIQTDKPIYTPRQTVRFRIIAVDFYQTLAKYQLKVDIKSPQNIIVDRMRYSAEEAFRSQTFELPREATVGIWSISANFEGLGKTYSSTKSVEFEVIEYALPRFSADLKINIDVIAPAKYRVSLFISGKYVYRRPLLGTVEMQLGVLDPDKGVQLFPDLYKEQLINGKAKLIFRIIKMSPKDKRLYVSLNVTEAGTGENDTIVDTSAFLGKAYYEIDFSAADQYFKPGFPYTLKASVRSKSGLSVSSVPLRVFISQKDYLGKNIKRSKINRKSDKEGKFAVKAFKLSKKTETVKIRVRVRPLNRLVFGAYKHYPTKYKTLTNQFIHVSMLKPIGNWEEGKVLLLYTTDVSSVIRSTMITLQVLSKGQVIHTKTIKKKSYGRSTVKLPCKLYALASPSMRVVAYYYATLGNQSEFVGHSLLVDTEDACVEEIFLDGHSLQMQKPKEKYTLFLDGKPNTTVGLAAIDEAVFLLNNKQTLTRESFFQEIEITDHADGTGDGENFKQTLANAGLQYLIFDTLKTSEAKAEIDYGKREMSRETTIYKRDVHPQQRNVKNFVRTQTTRKVLPQSWLFEEFKLDTTGFKKLVLTLPDAITTWNFMAVSLSPQRRVCVSEPFRVHVRKLLYADVKLPYKVTRFEEVKVKVVIYNYQLLSKKITGVVTGVDGICFPSNPMHSNYTFWRYVGAKGTFTEVVKIIPVKYGKLTLRVAFGLQDATNKKDVLEKKIFVVAGGRRVHKSMTFLLDPEAGQMSQQEKIIVKGSPLVNNSVDIEKKDQSTVIDLALPEEVIMGTQFCRIKAFGDLMGDIITHAVVESKSLVDQPMADAEEVLGDLGPTVHALLYINESGLANEELAEKGRRFVRH</sequence>
<dbReference type="Pfam" id="PF00207">
    <property type="entry name" value="A2M"/>
    <property type="match status" value="1"/>
</dbReference>
<dbReference type="InterPro" id="IPR011625">
    <property type="entry name" value="A2M_N_BRD"/>
</dbReference>
<accession>A0AAE0XX42</accession>
<dbReference type="Pfam" id="PF17789">
    <property type="entry name" value="MG4"/>
    <property type="match status" value="1"/>
</dbReference>
<feature type="domain" description="Alpha-2-macroglobulin bait region" evidence="2">
    <location>
        <begin position="446"/>
        <end position="592"/>
    </location>
</feature>
<dbReference type="PANTHER" id="PTHR11412">
    <property type="entry name" value="MACROGLOBULIN / COMPLEMENT"/>
    <property type="match status" value="1"/>
</dbReference>
<dbReference type="Gene3D" id="2.20.130.20">
    <property type="match status" value="1"/>
</dbReference>
<evidence type="ECO:0000313" key="5">
    <source>
        <dbReference type="Proteomes" id="UP001283361"/>
    </source>
</evidence>
<evidence type="ECO:0000256" key="1">
    <source>
        <dbReference type="SAM" id="SignalP"/>
    </source>
</evidence>
<keyword evidence="5" id="KW-1185">Reference proteome</keyword>
<feature type="non-terminal residue" evidence="4">
    <location>
        <position position="980"/>
    </location>
</feature>
<dbReference type="GO" id="GO:0004866">
    <property type="term" value="F:endopeptidase inhibitor activity"/>
    <property type="evidence" value="ECO:0007669"/>
    <property type="project" value="InterPro"/>
</dbReference>
<protein>
    <recommendedName>
        <fullName evidence="6">Alpha-2-macroglobulin bait region domain-containing protein</fullName>
    </recommendedName>
</protein>
<dbReference type="Proteomes" id="UP001283361">
    <property type="component" value="Unassembled WGS sequence"/>
</dbReference>
<dbReference type="InterPro" id="IPR001599">
    <property type="entry name" value="Macroglobln_a2"/>
</dbReference>
<dbReference type="InterPro" id="IPR013783">
    <property type="entry name" value="Ig-like_fold"/>
</dbReference>
<keyword evidence="1" id="KW-0732">Signal</keyword>
<comment type="caution">
    <text evidence="4">The sequence shown here is derived from an EMBL/GenBank/DDBJ whole genome shotgun (WGS) entry which is preliminary data.</text>
</comment>
<dbReference type="EMBL" id="JAWDGP010007402">
    <property type="protein sequence ID" value="KAK3720956.1"/>
    <property type="molecule type" value="Genomic_DNA"/>
</dbReference>
<dbReference type="InterPro" id="IPR050473">
    <property type="entry name" value="A2M/Complement_sys"/>
</dbReference>
<proteinExistence type="predicted"/>
<gene>
    <name evidence="4" type="ORF">RRG08_047522</name>
</gene>
<dbReference type="Gene3D" id="2.60.40.1940">
    <property type="match status" value="1"/>
</dbReference>
<reference evidence="4" key="1">
    <citation type="journal article" date="2023" name="G3 (Bethesda)">
        <title>A reference genome for the long-term kleptoplast-retaining sea slug Elysia crispata morphotype clarki.</title>
        <authorList>
            <person name="Eastman K.E."/>
            <person name="Pendleton A.L."/>
            <person name="Shaikh M.A."/>
            <person name="Suttiyut T."/>
            <person name="Ogas R."/>
            <person name="Tomko P."/>
            <person name="Gavelis G."/>
            <person name="Widhalm J.R."/>
            <person name="Wisecaver J.H."/>
        </authorList>
    </citation>
    <scope>NUCLEOTIDE SEQUENCE</scope>
    <source>
        <strain evidence="4">ECLA1</strain>
    </source>
</reference>
<dbReference type="SMART" id="SM01359">
    <property type="entry name" value="A2M_N_2"/>
    <property type="match status" value="1"/>
</dbReference>
<dbReference type="Gene3D" id="2.60.40.10">
    <property type="entry name" value="Immunoglobulins"/>
    <property type="match status" value="2"/>
</dbReference>
<dbReference type="Gene3D" id="6.20.50.160">
    <property type="match status" value="1"/>
</dbReference>
<dbReference type="AlphaFoldDB" id="A0AAE0XX42"/>